<dbReference type="EMBL" id="KD240917">
    <property type="protein sequence ID" value="EMS49656.1"/>
    <property type="molecule type" value="Genomic_DNA"/>
</dbReference>
<keyword evidence="1" id="KW-0067">ATP-binding</keyword>
<evidence type="ECO:0000256" key="1">
    <source>
        <dbReference type="RuleBase" id="RU000304"/>
    </source>
</evidence>
<reference evidence="3" key="1">
    <citation type="journal article" date="2013" name="Nature">
        <title>Draft genome of the wheat A-genome progenitor Triticum urartu.</title>
        <authorList>
            <person name="Ling H.Q."/>
            <person name="Zhao S."/>
            <person name="Liu D."/>
            <person name="Wang J."/>
            <person name="Sun H."/>
            <person name="Zhang C."/>
            <person name="Fan H."/>
            <person name="Li D."/>
            <person name="Dong L."/>
            <person name="Tao Y."/>
            <person name="Gao C."/>
            <person name="Wu H."/>
            <person name="Li Y."/>
            <person name="Cui Y."/>
            <person name="Guo X."/>
            <person name="Zheng S."/>
            <person name="Wang B."/>
            <person name="Yu K."/>
            <person name="Liang Q."/>
            <person name="Yang W."/>
            <person name="Lou X."/>
            <person name="Chen J."/>
            <person name="Feng M."/>
            <person name="Jian J."/>
            <person name="Zhang X."/>
            <person name="Luo G."/>
            <person name="Jiang Y."/>
            <person name="Liu J."/>
            <person name="Wang Z."/>
            <person name="Sha Y."/>
            <person name="Zhang B."/>
            <person name="Wu H."/>
            <person name="Tang D."/>
            <person name="Shen Q."/>
            <person name="Xue P."/>
            <person name="Zou S."/>
            <person name="Wang X."/>
            <person name="Liu X."/>
            <person name="Wang F."/>
            <person name="Yang Y."/>
            <person name="An X."/>
            <person name="Dong Z."/>
            <person name="Zhang K."/>
            <person name="Zhang X."/>
            <person name="Luo M.C."/>
            <person name="Dvorak J."/>
            <person name="Tong Y."/>
            <person name="Wang J."/>
            <person name="Yang H."/>
            <person name="Li Z."/>
            <person name="Wang D."/>
            <person name="Zhang A."/>
            <person name="Wang J."/>
        </authorList>
    </citation>
    <scope>NUCLEOTIDE SEQUENCE</scope>
</reference>
<dbReference type="GO" id="GO:0004674">
    <property type="term" value="F:protein serine/threonine kinase activity"/>
    <property type="evidence" value="ECO:0007669"/>
    <property type="project" value="UniProtKB-KW"/>
</dbReference>
<dbReference type="SMART" id="SM00220">
    <property type="entry name" value="S_TKc"/>
    <property type="match status" value="1"/>
</dbReference>
<dbReference type="PROSITE" id="PS00107">
    <property type="entry name" value="PROTEIN_KINASE_ATP"/>
    <property type="match status" value="1"/>
</dbReference>
<dbReference type="InterPro" id="IPR008271">
    <property type="entry name" value="Ser/Thr_kinase_AS"/>
</dbReference>
<keyword evidence="3" id="KW-0418">Kinase</keyword>
<keyword evidence="1" id="KW-0723">Serine/threonine-protein kinase</keyword>
<dbReference type="FunFam" id="3.30.200.20:FF:000465">
    <property type="entry name" value="Cysteine-rich receptor-like protein kinase 6"/>
    <property type="match status" value="1"/>
</dbReference>
<dbReference type="Gene3D" id="3.30.200.20">
    <property type="entry name" value="Phosphorylase Kinase, domain 1"/>
    <property type="match status" value="1"/>
</dbReference>
<organism evidence="3">
    <name type="scientific">Triticum urartu</name>
    <name type="common">Red wild einkorn</name>
    <name type="synonym">Crithodium urartu</name>
    <dbReference type="NCBI Taxonomy" id="4572"/>
    <lineage>
        <taxon>Eukaryota</taxon>
        <taxon>Viridiplantae</taxon>
        <taxon>Streptophyta</taxon>
        <taxon>Embryophyta</taxon>
        <taxon>Tracheophyta</taxon>
        <taxon>Spermatophyta</taxon>
        <taxon>Magnoliopsida</taxon>
        <taxon>Liliopsida</taxon>
        <taxon>Poales</taxon>
        <taxon>Poaceae</taxon>
        <taxon>BOP clade</taxon>
        <taxon>Pooideae</taxon>
        <taxon>Triticodae</taxon>
        <taxon>Triticeae</taxon>
        <taxon>Triticinae</taxon>
        <taxon>Triticum</taxon>
    </lineage>
</organism>
<dbReference type="InterPro" id="IPR011009">
    <property type="entry name" value="Kinase-like_dom_sf"/>
</dbReference>
<evidence type="ECO:0000256" key="2">
    <source>
        <dbReference type="SAM" id="MobiDB-lite"/>
    </source>
</evidence>
<dbReference type="eggNOG" id="KOG1187">
    <property type="taxonomic scope" value="Eukaryota"/>
</dbReference>
<dbReference type="InterPro" id="IPR000719">
    <property type="entry name" value="Prot_kinase_dom"/>
</dbReference>
<dbReference type="AlphaFoldDB" id="M7YRJ5"/>
<proteinExistence type="inferred from homology"/>
<dbReference type="GO" id="GO:0005524">
    <property type="term" value="F:ATP binding"/>
    <property type="evidence" value="ECO:0007669"/>
    <property type="project" value="UniProtKB-UniRule"/>
</dbReference>
<dbReference type="Pfam" id="PF00069">
    <property type="entry name" value="Pkinase"/>
    <property type="match status" value="1"/>
</dbReference>
<dbReference type="PANTHER" id="PTHR45707:SF59">
    <property type="entry name" value="PROTEIN KINASE DOMAIN-CONTAINING PROTEIN"/>
    <property type="match status" value="1"/>
</dbReference>
<keyword evidence="3" id="KW-0808">Transferase</keyword>
<evidence type="ECO:0000313" key="3">
    <source>
        <dbReference type="EMBL" id="EMS49656.1"/>
    </source>
</evidence>
<dbReference type="SUPFAM" id="SSF56112">
    <property type="entry name" value="Protein kinase-like (PK-like)"/>
    <property type="match status" value="1"/>
</dbReference>
<keyword evidence="3" id="KW-0430">Lectin</keyword>
<dbReference type="PROSITE" id="PS00108">
    <property type="entry name" value="PROTEIN_KINASE_ST"/>
    <property type="match status" value="1"/>
</dbReference>
<protein>
    <submittedName>
        <fullName evidence="3">G-type lectin S-receptor-like serine/threonine-protein kinase SRK</fullName>
    </submittedName>
</protein>
<gene>
    <name evidence="3" type="ORF">TRIUR3_04038</name>
</gene>
<keyword evidence="1" id="KW-0547">Nucleotide-binding</keyword>
<dbReference type="InterPro" id="IPR017441">
    <property type="entry name" value="Protein_kinase_ATP_BS"/>
</dbReference>
<feature type="region of interest" description="Disordered" evidence="2">
    <location>
        <begin position="132"/>
        <end position="156"/>
    </location>
</feature>
<feature type="compositionally biased region" description="Basic and acidic residues" evidence="2">
    <location>
        <begin position="147"/>
        <end position="156"/>
    </location>
</feature>
<keyword evidence="3" id="KW-0675">Receptor</keyword>
<dbReference type="STRING" id="4572.M7YRJ5"/>
<dbReference type="PANTHER" id="PTHR45707">
    <property type="entry name" value="C2 CALCIUM/LIPID-BINDING PLANT PHOSPHORIBOSYLTRANSFERASE FAMILY PROTEIN"/>
    <property type="match status" value="1"/>
</dbReference>
<dbReference type="PROSITE" id="PS50011">
    <property type="entry name" value="PROTEIN_KINASE_DOM"/>
    <property type="match status" value="1"/>
</dbReference>
<accession>M7YRJ5</accession>
<comment type="similarity">
    <text evidence="1">Belongs to the protein kinase superfamily.</text>
</comment>
<name>M7YRJ5_TRIUA</name>
<sequence>MAMWMSAITLAPATSCRTSEVEYPEHYGQPLRVAYHIHSWLPREVLVPIMAELQMMCEGAVSRSLMEHLKVDLLVPLIVAWALTTPPLELSQASVDEGSAAPDTAVTHSTGSIRHVAIGCLLRENARWDKCKEGDAHPQSNTRKKKSYECKGKKGGDDEEARLQKLKRTNGRGQVKRKDMYLFLSKGILFLTRSSSMGNKVDYIRGQPRKLPYQFLKDITNDFDEAQIVGRGAYGTVYKGICENGEEIAVKVVKNMTGFDNKEFHKEFENLRRLKHQNVVELLGFCKESEKVVVEYDGKTIIADKMHTALCFEYVRNGSLAKHISADGCSGLNWQILYKIIKGICQGLEYLRHGLEFPIWHLDLKPANILLDNNMIPKLADFGLSRLLGDENTRKTISSVGTG</sequence>
<dbReference type="GO" id="GO:0030246">
    <property type="term" value="F:carbohydrate binding"/>
    <property type="evidence" value="ECO:0007669"/>
    <property type="project" value="UniProtKB-KW"/>
</dbReference>
<dbReference type="Gene3D" id="1.10.510.10">
    <property type="entry name" value="Transferase(Phosphotransferase) domain 1"/>
    <property type="match status" value="1"/>
</dbReference>